<feature type="signal peptide" evidence="2">
    <location>
        <begin position="1"/>
        <end position="25"/>
    </location>
</feature>
<dbReference type="InterPro" id="IPR024038">
    <property type="entry name" value="MYXO-CTERM"/>
</dbReference>
<dbReference type="NCBIfam" id="TIGR03901">
    <property type="entry name" value="MYXO-CTERM"/>
    <property type="match status" value="1"/>
</dbReference>
<dbReference type="InterPro" id="IPR009045">
    <property type="entry name" value="Zn_M74/Hedgehog-like"/>
</dbReference>
<dbReference type="EMBL" id="CP114040">
    <property type="protein sequence ID" value="WAS90213.1"/>
    <property type="molecule type" value="Genomic_DNA"/>
</dbReference>
<evidence type="ECO:0000313" key="4">
    <source>
        <dbReference type="EMBL" id="WAS90213.1"/>
    </source>
</evidence>
<evidence type="ECO:0000256" key="2">
    <source>
        <dbReference type="SAM" id="SignalP"/>
    </source>
</evidence>
<dbReference type="PANTHER" id="PTHR34385">
    <property type="entry name" value="D-ALANYL-D-ALANINE CARBOXYPEPTIDASE"/>
    <property type="match status" value="1"/>
</dbReference>
<accession>A0ABY7GTE2</accession>
<evidence type="ECO:0000313" key="5">
    <source>
        <dbReference type="Proteomes" id="UP001164459"/>
    </source>
</evidence>
<gene>
    <name evidence="4" type="ORF">O0S08_28800</name>
</gene>
<feature type="compositionally biased region" description="Basic and acidic residues" evidence="1">
    <location>
        <begin position="428"/>
        <end position="438"/>
    </location>
</feature>
<protein>
    <submittedName>
        <fullName evidence="4">M15 family metallopeptidase</fullName>
    </submittedName>
</protein>
<feature type="region of interest" description="Disordered" evidence="1">
    <location>
        <begin position="428"/>
        <end position="501"/>
    </location>
</feature>
<dbReference type="Gene3D" id="3.30.1380.10">
    <property type="match status" value="1"/>
</dbReference>
<feature type="chain" id="PRO_5046369107" evidence="2">
    <location>
        <begin position="26"/>
        <end position="533"/>
    </location>
</feature>
<dbReference type="Pfam" id="PF02557">
    <property type="entry name" value="VanY"/>
    <property type="match status" value="1"/>
</dbReference>
<keyword evidence="2" id="KW-0732">Signal</keyword>
<dbReference type="SUPFAM" id="SSF55166">
    <property type="entry name" value="Hedgehog/DD-peptidase"/>
    <property type="match status" value="1"/>
</dbReference>
<dbReference type="InterPro" id="IPR017756">
    <property type="entry name" value="TM_Gly-Cys-Arg_CS"/>
</dbReference>
<reference evidence="4" key="1">
    <citation type="submission" date="2022-11" db="EMBL/GenBank/DDBJ databases">
        <title>Minimal conservation of predation-associated metabolite biosynthetic gene clusters underscores biosynthetic potential of Myxococcota including descriptions for ten novel species: Archangium lansinium sp. nov., Myxococcus landrumus sp. nov., Nannocystis bai.</title>
        <authorList>
            <person name="Ahearne A."/>
            <person name="Stevens C."/>
            <person name="Dowd S."/>
        </authorList>
    </citation>
    <scope>NUCLEOTIDE SEQUENCE</scope>
    <source>
        <strain evidence="4">Fl3</strain>
    </source>
</reference>
<keyword evidence="5" id="KW-1185">Reference proteome</keyword>
<dbReference type="CDD" id="cd14814">
    <property type="entry name" value="Peptidase_M15"/>
    <property type="match status" value="1"/>
</dbReference>
<dbReference type="RefSeq" id="WP_269032544.1">
    <property type="nucleotide sequence ID" value="NZ_CP114040.1"/>
</dbReference>
<evidence type="ECO:0000256" key="1">
    <source>
        <dbReference type="SAM" id="MobiDB-lite"/>
    </source>
</evidence>
<dbReference type="Proteomes" id="UP001164459">
    <property type="component" value="Chromosome"/>
</dbReference>
<sequence>MPTAPSLRLAALATLCVAPSATARADGPHDHQDVCELTAPPDVAEHPAPVDCAESKDTGYMSGNPFEITVVHIDGRPVEKLTANAYWVMREAAAAAGVDMHINSGFRTMSEQEYLYGCYVNCNCNDCNLAAKPGYSNHQSGHALDINTATPGVYNWLNANGGAYGFTETVPGEPWHWEWWGGGPGGGICDISIPPQGYLDTVDCETVYGWAQDPDAPDAAIDVHVYFNAPAGDPNGISVATTANLHREDLCMALGSCAHGYELAVPNSLRDGATHPVHVYGIDIEGQQNPQLAQSPLSFTCAPPALPPAVRRHVPDPNILAAWKFDLFWQLVHLDDPTLLAIPEWNAIDPAPQMIRADDGIPEVWLRDGEFRRHIPSPEVADNWDFDLGTVVTVPAAEVYAIPLGTPVWDKPILVQGAGPEVYQLDDRQCAPDSRDPECQIDATTGDDPTGEAPTTSGGDGGHDSTGADSDASTGGSTSETAGGPAGSASSGTAGNDQADAGGCACRSDAGATPPWALGLLLLGGLARRRRVR</sequence>
<feature type="domain" description="D-alanyl-D-alanine carboxypeptidase-like core" evidence="3">
    <location>
        <begin position="78"/>
        <end position="181"/>
    </location>
</feature>
<evidence type="ECO:0000259" key="3">
    <source>
        <dbReference type="Pfam" id="PF02557"/>
    </source>
</evidence>
<dbReference type="NCBIfam" id="TIGR03382">
    <property type="entry name" value="GC_trans_RRR"/>
    <property type="match status" value="1"/>
</dbReference>
<feature type="compositionally biased region" description="Low complexity" evidence="1">
    <location>
        <begin position="465"/>
        <end position="495"/>
    </location>
</feature>
<dbReference type="InterPro" id="IPR003709">
    <property type="entry name" value="VanY-like_core_dom"/>
</dbReference>
<dbReference type="PANTHER" id="PTHR34385:SF1">
    <property type="entry name" value="PEPTIDOGLYCAN L-ALANYL-D-GLUTAMATE ENDOPEPTIDASE CWLK"/>
    <property type="match status" value="1"/>
</dbReference>
<proteinExistence type="predicted"/>
<name>A0ABY7GTE2_9BACT</name>
<dbReference type="InterPro" id="IPR052179">
    <property type="entry name" value="DD-CPase-like"/>
</dbReference>
<organism evidence="4 5">
    <name type="scientific">Nannocystis punicea</name>
    <dbReference type="NCBI Taxonomy" id="2995304"/>
    <lineage>
        <taxon>Bacteria</taxon>
        <taxon>Pseudomonadati</taxon>
        <taxon>Myxococcota</taxon>
        <taxon>Polyangia</taxon>
        <taxon>Nannocystales</taxon>
        <taxon>Nannocystaceae</taxon>
        <taxon>Nannocystis</taxon>
    </lineage>
</organism>